<dbReference type="AlphaFoldDB" id="A0A133MYH2"/>
<dbReference type="InterPro" id="IPR023397">
    <property type="entry name" value="SAM-dep_MeTrfase_MraW_recog"/>
</dbReference>
<dbReference type="InterPro" id="IPR029063">
    <property type="entry name" value="SAM-dependent_MTases_sf"/>
</dbReference>
<evidence type="ECO:0000313" key="8">
    <source>
        <dbReference type="Proteomes" id="UP000215361"/>
    </source>
</evidence>
<accession>A0A133MYH2</accession>
<dbReference type="Proteomes" id="UP000215361">
    <property type="component" value="Unassembled WGS sequence"/>
</dbReference>
<comment type="catalytic activity">
    <reaction evidence="6">
        <text>cytidine(1402) in 16S rRNA + S-adenosyl-L-methionine = N(4)-methylcytidine(1402) in 16S rRNA + S-adenosyl-L-homocysteine + H(+)</text>
        <dbReference type="Rhea" id="RHEA:42928"/>
        <dbReference type="Rhea" id="RHEA-COMP:10286"/>
        <dbReference type="Rhea" id="RHEA-COMP:10287"/>
        <dbReference type="ChEBI" id="CHEBI:15378"/>
        <dbReference type="ChEBI" id="CHEBI:57856"/>
        <dbReference type="ChEBI" id="CHEBI:59789"/>
        <dbReference type="ChEBI" id="CHEBI:74506"/>
        <dbReference type="ChEBI" id="CHEBI:82748"/>
        <dbReference type="EC" id="2.1.1.199"/>
    </reaction>
</comment>
<dbReference type="Pfam" id="PF01795">
    <property type="entry name" value="Methyltransf_5"/>
    <property type="match status" value="1"/>
</dbReference>
<dbReference type="NCBIfam" id="TIGR00006">
    <property type="entry name" value="16S rRNA (cytosine(1402)-N(4))-methyltransferase RsmH"/>
    <property type="match status" value="1"/>
</dbReference>
<dbReference type="Gene3D" id="1.10.150.170">
    <property type="entry name" value="Putative methyltransferase TM0872, insert domain"/>
    <property type="match status" value="1"/>
</dbReference>
<sequence>MEFKHVPILLNECIENLNIRDGKIYVDCTVGGAGHSREIAKRIGNGKLICFDQDEDALKVAKQRLEEFGDKIIFIKDNFKNIKNDLHNLGIEKVDGILMDIGVSSYQIDEDSRGFSYMHDADLDMRMDQSNPISAKDIVNTYSKEDLENVIFKYSDEKWAKRIAEFICNARETKPINTTFELVEVIEKAIPKKVRVNQKGHSAKKTFQAIRIEVNKELDVLEQAVGDSIDLLNPEGRICIITFHSLEDKICKDIFRQRQKGCICPPEIPVCVCNHKPEIKIITRKPIEPSKDELMQNSRARSAKLRVAEKII</sequence>
<evidence type="ECO:0000256" key="1">
    <source>
        <dbReference type="ARBA" id="ARBA00010396"/>
    </source>
</evidence>
<reference evidence="8" key="1">
    <citation type="submission" date="2017-04" db="EMBL/GenBank/DDBJ databases">
        <title>Finegoldia magna isolated from orthopedic joint implant-associated infections.</title>
        <authorList>
            <person name="Bjorklund S."/>
            <person name="Bruggemann H."/>
            <person name="Jensen A."/>
            <person name="Hellmark B."/>
            <person name="Soderquist B."/>
        </authorList>
    </citation>
    <scope>NUCLEOTIDE SEQUENCE [LARGE SCALE GENOMIC DNA]</scope>
    <source>
        <strain evidence="8">08T492</strain>
    </source>
</reference>
<evidence type="ECO:0000256" key="3">
    <source>
        <dbReference type="ARBA" id="ARBA00022603"/>
    </source>
</evidence>
<dbReference type="GO" id="GO:0071424">
    <property type="term" value="F:rRNA (cytosine-N4-)-methyltransferase activity"/>
    <property type="evidence" value="ECO:0007669"/>
    <property type="project" value="UniProtKB-UniRule"/>
</dbReference>
<dbReference type="PANTHER" id="PTHR11265">
    <property type="entry name" value="S-ADENOSYL-METHYLTRANSFERASE MRAW"/>
    <property type="match status" value="1"/>
</dbReference>
<protein>
    <recommendedName>
        <fullName evidence="6">Ribosomal RNA small subunit methyltransferase H</fullName>
        <ecNumber evidence="6">2.1.1.199</ecNumber>
    </recommendedName>
    <alternativeName>
        <fullName evidence="6">16S rRNA m(4)C1402 methyltransferase</fullName>
    </alternativeName>
    <alternativeName>
        <fullName evidence="6">rRNA (cytosine-N(4)-)-methyltransferase RsmH</fullName>
    </alternativeName>
</protein>
<dbReference type="GO" id="GO:0005737">
    <property type="term" value="C:cytoplasm"/>
    <property type="evidence" value="ECO:0007669"/>
    <property type="project" value="UniProtKB-SubCell"/>
</dbReference>
<keyword evidence="2 6" id="KW-0698">rRNA processing</keyword>
<feature type="binding site" evidence="6">
    <location>
        <position position="79"/>
    </location>
    <ligand>
        <name>S-adenosyl-L-methionine</name>
        <dbReference type="ChEBI" id="CHEBI:59789"/>
    </ligand>
</feature>
<evidence type="ECO:0000256" key="4">
    <source>
        <dbReference type="ARBA" id="ARBA00022679"/>
    </source>
</evidence>
<comment type="caution">
    <text evidence="7">The sequence shown here is derived from an EMBL/GenBank/DDBJ whole genome shotgun (WGS) entry which is preliminary data.</text>
</comment>
<dbReference type="SUPFAM" id="SSF53335">
    <property type="entry name" value="S-adenosyl-L-methionine-dependent methyltransferases"/>
    <property type="match status" value="1"/>
</dbReference>
<feature type="binding site" evidence="6">
    <location>
        <position position="107"/>
    </location>
    <ligand>
        <name>S-adenosyl-L-methionine</name>
        <dbReference type="ChEBI" id="CHEBI:59789"/>
    </ligand>
</feature>
<keyword evidence="4 6" id="KW-0808">Transferase</keyword>
<feature type="binding site" evidence="6">
    <location>
        <position position="100"/>
    </location>
    <ligand>
        <name>S-adenosyl-L-methionine</name>
        <dbReference type="ChEBI" id="CHEBI:59789"/>
    </ligand>
</feature>
<keyword evidence="3 6" id="KW-0489">Methyltransferase</keyword>
<dbReference type="PANTHER" id="PTHR11265:SF0">
    <property type="entry name" value="12S RRNA N4-METHYLCYTIDINE METHYLTRANSFERASE"/>
    <property type="match status" value="1"/>
</dbReference>
<dbReference type="EC" id="2.1.1.199" evidence="6"/>
<dbReference type="RefSeq" id="WP_002838128.1">
    <property type="nucleotide sequence ID" value="NZ_CAMPWK010000003.1"/>
</dbReference>
<comment type="function">
    <text evidence="6">Specifically methylates the N4 position of cytidine in position 1402 (C1402) of 16S rRNA.</text>
</comment>
<feature type="binding site" evidence="6">
    <location>
        <begin position="33"/>
        <end position="35"/>
    </location>
    <ligand>
        <name>S-adenosyl-L-methionine</name>
        <dbReference type="ChEBI" id="CHEBI:59789"/>
    </ligand>
</feature>
<evidence type="ECO:0000313" key="7">
    <source>
        <dbReference type="EMBL" id="OXZ38358.1"/>
    </source>
</evidence>
<comment type="similarity">
    <text evidence="1 6">Belongs to the methyltransferase superfamily. RsmH family.</text>
</comment>
<evidence type="ECO:0000256" key="2">
    <source>
        <dbReference type="ARBA" id="ARBA00022552"/>
    </source>
</evidence>
<proteinExistence type="inferred from homology"/>
<dbReference type="Gene3D" id="3.40.50.150">
    <property type="entry name" value="Vaccinia Virus protein VP39"/>
    <property type="match status" value="1"/>
</dbReference>
<keyword evidence="6" id="KW-0963">Cytoplasm</keyword>
<evidence type="ECO:0000256" key="6">
    <source>
        <dbReference type="HAMAP-Rule" id="MF_01007"/>
    </source>
</evidence>
<gene>
    <name evidence="6" type="primary">rsmH</name>
    <name evidence="7" type="ORF">B9N56_02900</name>
</gene>
<dbReference type="CDD" id="cd02440">
    <property type="entry name" value="AdoMet_MTases"/>
    <property type="match status" value="1"/>
</dbReference>
<dbReference type="EMBL" id="NDYI01000010">
    <property type="protein sequence ID" value="OXZ38358.1"/>
    <property type="molecule type" value="Genomic_DNA"/>
</dbReference>
<feature type="binding site" evidence="6">
    <location>
        <position position="52"/>
    </location>
    <ligand>
        <name>S-adenosyl-L-methionine</name>
        <dbReference type="ChEBI" id="CHEBI:59789"/>
    </ligand>
</feature>
<dbReference type="HAMAP" id="MF_01007">
    <property type="entry name" value="16SrRNA_methyltr_H"/>
    <property type="match status" value="1"/>
</dbReference>
<dbReference type="SUPFAM" id="SSF81799">
    <property type="entry name" value="Putative methyltransferase TM0872, insert domain"/>
    <property type="match status" value="1"/>
</dbReference>
<organism evidence="7 8">
    <name type="scientific">Finegoldia magna</name>
    <name type="common">Peptostreptococcus magnus</name>
    <dbReference type="NCBI Taxonomy" id="1260"/>
    <lineage>
        <taxon>Bacteria</taxon>
        <taxon>Bacillati</taxon>
        <taxon>Bacillota</taxon>
        <taxon>Tissierellia</taxon>
        <taxon>Tissierellales</taxon>
        <taxon>Peptoniphilaceae</taxon>
        <taxon>Finegoldia</taxon>
    </lineage>
</organism>
<name>A0A133MYH2_FINMA</name>
<dbReference type="PIRSF" id="PIRSF004486">
    <property type="entry name" value="MraW"/>
    <property type="match status" value="1"/>
</dbReference>
<evidence type="ECO:0000256" key="5">
    <source>
        <dbReference type="ARBA" id="ARBA00022691"/>
    </source>
</evidence>
<dbReference type="GO" id="GO:0070475">
    <property type="term" value="P:rRNA base methylation"/>
    <property type="evidence" value="ECO:0007669"/>
    <property type="project" value="UniProtKB-UniRule"/>
</dbReference>
<comment type="subcellular location">
    <subcellularLocation>
        <location evidence="6">Cytoplasm</location>
    </subcellularLocation>
</comment>
<dbReference type="InterPro" id="IPR002903">
    <property type="entry name" value="RsmH"/>
</dbReference>
<keyword evidence="5 6" id="KW-0949">S-adenosyl-L-methionine</keyword>